<evidence type="ECO:0000313" key="4">
    <source>
        <dbReference type="Proteomes" id="UP000319818"/>
    </source>
</evidence>
<evidence type="ECO:0000313" key="3">
    <source>
        <dbReference type="EMBL" id="TQM38515.1"/>
    </source>
</evidence>
<dbReference type="Gene3D" id="3.40.50.720">
    <property type="entry name" value="NAD(P)-binding Rossmann-like Domain"/>
    <property type="match status" value="1"/>
</dbReference>
<gene>
    <name evidence="3" type="ORF">FB388_5755</name>
</gene>
<sequence length="256" mass="26251">MAGLSGRTALVTGGSRGIGRAIALRLAADGARVAVHYGKNGAAADEVVEAIERDGGQAFGVRAELGVDGDVDTLFGGLAARMGDAPLDILVNNAGVLEAPPFEQVSREVFDRSFAVNVRAPFFITQRAVGLLSDGGRIINISSAVTRIASTFFQYTMTKGAIEALGLTLAQSLGRRGITVNSVAPGITDTDMGSWVHGAPGLKEEIEASSALGRLGQPADVADVVAFLASDDARWVTGVTLDASGGTWLGPRGEAA</sequence>
<proteinExistence type="inferred from homology"/>
<dbReference type="FunFam" id="3.40.50.720:FF:000084">
    <property type="entry name" value="Short-chain dehydrogenase reductase"/>
    <property type="match status" value="1"/>
</dbReference>
<comment type="similarity">
    <text evidence="1">Belongs to the short-chain dehydrogenases/reductases (SDR) family.</text>
</comment>
<organism evidence="3 4">
    <name type="scientific">Pseudonocardia cypriaca</name>
    <dbReference type="NCBI Taxonomy" id="882449"/>
    <lineage>
        <taxon>Bacteria</taxon>
        <taxon>Bacillati</taxon>
        <taxon>Actinomycetota</taxon>
        <taxon>Actinomycetes</taxon>
        <taxon>Pseudonocardiales</taxon>
        <taxon>Pseudonocardiaceae</taxon>
        <taxon>Pseudonocardia</taxon>
    </lineage>
</organism>
<keyword evidence="4" id="KW-1185">Reference proteome</keyword>
<dbReference type="InterPro" id="IPR036291">
    <property type="entry name" value="NAD(P)-bd_dom_sf"/>
</dbReference>
<evidence type="ECO:0000256" key="2">
    <source>
        <dbReference type="ARBA" id="ARBA00023002"/>
    </source>
</evidence>
<dbReference type="InterPro" id="IPR020904">
    <property type="entry name" value="Sc_DH/Rdtase_CS"/>
</dbReference>
<accession>A0A543FXH4</accession>
<name>A0A543FXH4_9PSEU</name>
<reference evidence="3 4" key="1">
    <citation type="submission" date="2019-06" db="EMBL/GenBank/DDBJ databases">
        <title>Sequencing the genomes of 1000 actinobacteria strains.</title>
        <authorList>
            <person name="Klenk H.-P."/>
        </authorList>
    </citation>
    <scope>NUCLEOTIDE SEQUENCE [LARGE SCALE GENOMIC DNA]</scope>
    <source>
        <strain evidence="3 4">DSM 45511</strain>
    </source>
</reference>
<dbReference type="PANTHER" id="PTHR43639:SF1">
    <property type="entry name" value="SHORT-CHAIN DEHYDROGENASE_REDUCTASE FAMILY PROTEIN"/>
    <property type="match status" value="1"/>
</dbReference>
<dbReference type="AlphaFoldDB" id="A0A543FXH4"/>
<dbReference type="Proteomes" id="UP000319818">
    <property type="component" value="Unassembled WGS sequence"/>
</dbReference>
<dbReference type="PRINTS" id="PR00081">
    <property type="entry name" value="GDHRDH"/>
</dbReference>
<dbReference type="PROSITE" id="PS00061">
    <property type="entry name" value="ADH_SHORT"/>
    <property type="match status" value="1"/>
</dbReference>
<evidence type="ECO:0000256" key="1">
    <source>
        <dbReference type="ARBA" id="ARBA00006484"/>
    </source>
</evidence>
<dbReference type="OrthoDB" id="9803333at2"/>
<dbReference type="PRINTS" id="PR00080">
    <property type="entry name" value="SDRFAMILY"/>
</dbReference>
<protein>
    <submittedName>
        <fullName evidence="3">NAD(P)-dependent dehydrogenase (Short-subunit alcohol dehydrogenase family)</fullName>
    </submittedName>
</protein>
<dbReference type="PANTHER" id="PTHR43639">
    <property type="entry name" value="OXIDOREDUCTASE, SHORT-CHAIN DEHYDROGENASE/REDUCTASE FAMILY (AFU_ORTHOLOGUE AFUA_5G02870)"/>
    <property type="match status" value="1"/>
</dbReference>
<dbReference type="RefSeq" id="WP_142105182.1">
    <property type="nucleotide sequence ID" value="NZ_VFPH01000002.1"/>
</dbReference>
<dbReference type="InterPro" id="IPR002347">
    <property type="entry name" value="SDR_fam"/>
</dbReference>
<dbReference type="EMBL" id="VFPH01000002">
    <property type="protein sequence ID" value="TQM38515.1"/>
    <property type="molecule type" value="Genomic_DNA"/>
</dbReference>
<dbReference type="Pfam" id="PF13561">
    <property type="entry name" value="adh_short_C2"/>
    <property type="match status" value="1"/>
</dbReference>
<comment type="caution">
    <text evidence="3">The sequence shown here is derived from an EMBL/GenBank/DDBJ whole genome shotgun (WGS) entry which is preliminary data.</text>
</comment>
<dbReference type="GO" id="GO:0016491">
    <property type="term" value="F:oxidoreductase activity"/>
    <property type="evidence" value="ECO:0007669"/>
    <property type="project" value="UniProtKB-KW"/>
</dbReference>
<dbReference type="SUPFAM" id="SSF51735">
    <property type="entry name" value="NAD(P)-binding Rossmann-fold domains"/>
    <property type="match status" value="1"/>
</dbReference>
<keyword evidence="2" id="KW-0560">Oxidoreductase</keyword>